<dbReference type="GO" id="GO:0004497">
    <property type="term" value="F:monooxygenase activity"/>
    <property type="evidence" value="ECO:0007669"/>
    <property type="project" value="UniProtKB-KW"/>
</dbReference>
<protein>
    <submittedName>
        <fullName evidence="3">Antibiotic biosynthesis monooxygenase</fullName>
    </submittedName>
</protein>
<name>A0ABS3KK07_9PROT</name>
<dbReference type="Proteomes" id="UP001518990">
    <property type="component" value="Unassembled WGS sequence"/>
</dbReference>
<keyword evidence="1" id="KW-0732">Signal</keyword>
<dbReference type="InterPro" id="IPR007138">
    <property type="entry name" value="ABM_dom"/>
</dbReference>
<proteinExistence type="predicted"/>
<organism evidence="3 4">
    <name type="scientific">Roseomonas marmotae</name>
    <dbReference type="NCBI Taxonomy" id="2768161"/>
    <lineage>
        <taxon>Bacteria</taxon>
        <taxon>Pseudomonadati</taxon>
        <taxon>Pseudomonadota</taxon>
        <taxon>Alphaproteobacteria</taxon>
        <taxon>Acetobacterales</taxon>
        <taxon>Roseomonadaceae</taxon>
        <taxon>Roseomonas</taxon>
    </lineage>
</organism>
<accession>A0ABS3KK07</accession>
<dbReference type="Pfam" id="PF03992">
    <property type="entry name" value="ABM"/>
    <property type="match status" value="1"/>
</dbReference>
<evidence type="ECO:0000259" key="2">
    <source>
        <dbReference type="PROSITE" id="PS51725"/>
    </source>
</evidence>
<keyword evidence="3" id="KW-0560">Oxidoreductase</keyword>
<dbReference type="RefSeq" id="WP_207451467.1">
    <property type="nucleotide sequence ID" value="NZ_CP061094.1"/>
</dbReference>
<feature type="chain" id="PRO_5047368348" evidence="1">
    <location>
        <begin position="18"/>
        <end position="122"/>
    </location>
</feature>
<dbReference type="SUPFAM" id="SSF54909">
    <property type="entry name" value="Dimeric alpha+beta barrel"/>
    <property type="match status" value="1"/>
</dbReference>
<sequence>MTTELALLLLRPGSSSAFVAAFADVAPLLTSADGYIRHRLVPALEDADLYLLTVDWRDVAAHKEGFEPSEAHARFMARLEPFLSGNPVVLHVEAGPQPGSQGQAASARKSDFHLVHQPEVAI</sequence>
<gene>
    <name evidence="3" type="ORF">IAI60_22330</name>
</gene>
<dbReference type="EMBL" id="JACTNF010000069">
    <property type="protein sequence ID" value="MBO1077327.1"/>
    <property type="molecule type" value="Genomic_DNA"/>
</dbReference>
<reference evidence="3 4" key="1">
    <citation type="submission" date="2020-09" db="EMBL/GenBank/DDBJ databases">
        <title>Roseomonas.</title>
        <authorList>
            <person name="Zhu W."/>
        </authorList>
    </citation>
    <scope>NUCLEOTIDE SEQUENCE [LARGE SCALE GENOMIC DNA]</scope>
    <source>
        <strain evidence="3 4">1311</strain>
    </source>
</reference>
<evidence type="ECO:0000313" key="4">
    <source>
        <dbReference type="Proteomes" id="UP001518990"/>
    </source>
</evidence>
<dbReference type="Gene3D" id="3.30.70.100">
    <property type="match status" value="1"/>
</dbReference>
<dbReference type="InterPro" id="IPR011008">
    <property type="entry name" value="Dimeric_a/b-barrel"/>
</dbReference>
<keyword evidence="4" id="KW-1185">Reference proteome</keyword>
<feature type="domain" description="ABM" evidence="2">
    <location>
        <begin position="2"/>
        <end position="92"/>
    </location>
</feature>
<dbReference type="PROSITE" id="PS51725">
    <property type="entry name" value="ABM"/>
    <property type="match status" value="1"/>
</dbReference>
<evidence type="ECO:0000313" key="3">
    <source>
        <dbReference type="EMBL" id="MBO1077327.1"/>
    </source>
</evidence>
<evidence type="ECO:0000256" key="1">
    <source>
        <dbReference type="SAM" id="SignalP"/>
    </source>
</evidence>
<comment type="caution">
    <text evidence="3">The sequence shown here is derived from an EMBL/GenBank/DDBJ whole genome shotgun (WGS) entry which is preliminary data.</text>
</comment>
<feature type="signal peptide" evidence="1">
    <location>
        <begin position="1"/>
        <end position="17"/>
    </location>
</feature>
<keyword evidence="3" id="KW-0503">Monooxygenase</keyword>